<proteinExistence type="predicted"/>
<dbReference type="AlphaFoldDB" id="A0AA36GNX8"/>
<dbReference type="InterPro" id="IPR036508">
    <property type="entry name" value="Chitin-bd_dom_sf"/>
</dbReference>
<accession>A0AA36GNX8</accession>
<organism evidence="2 3">
    <name type="scientific">Cylicocyclus nassatus</name>
    <name type="common">Nematode worm</name>
    <dbReference type="NCBI Taxonomy" id="53992"/>
    <lineage>
        <taxon>Eukaryota</taxon>
        <taxon>Metazoa</taxon>
        <taxon>Ecdysozoa</taxon>
        <taxon>Nematoda</taxon>
        <taxon>Chromadorea</taxon>
        <taxon>Rhabditida</taxon>
        <taxon>Rhabditina</taxon>
        <taxon>Rhabditomorpha</taxon>
        <taxon>Strongyloidea</taxon>
        <taxon>Strongylidae</taxon>
        <taxon>Cylicocyclus</taxon>
    </lineage>
</organism>
<protein>
    <recommendedName>
        <fullName evidence="1">Chitin-binding type-2 domain-containing protein</fullName>
    </recommendedName>
</protein>
<comment type="caution">
    <text evidence="2">The sequence shown here is derived from an EMBL/GenBank/DDBJ whole genome shotgun (WGS) entry which is preliminary data.</text>
</comment>
<gene>
    <name evidence="2" type="ORF">CYNAS_LOCUS7452</name>
</gene>
<sequence>MYKPTCYEGNTRPVKTHCSLYEECSHGRWERKACPYGYKFYNGYCVVGNCNEEGQPCVESSGRDGYRRVQHDCTKFYQCVHGKWMEQPCGPGTVFNERVSVCDFAWNVPECGGYLPK</sequence>
<dbReference type="PROSITE" id="PS50940">
    <property type="entry name" value="CHIT_BIND_II"/>
    <property type="match status" value="1"/>
</dbReference>
<dbReference type="GO" id="GO:0008061">
    <property type="term" value="F:chitin binding"/>
    <property type="evidence" value="ECO:0007669"/>
    <property type="project" value="InterPro"/>
</dbReference>
<dbReference type="SUPFAM" id="SSF57625">
    <property type="entry name" value="Invertebrate chitin-binding proteins"/>
    <property type="match status" value="1"/>
</dbReference>
<evidence type="ECO:0000313" key="2">
    <source>
        <dbReference type="EMBL" id="CAJ0595469.1"/>
    </source>
</evidence>
<dbReference type="Proteomes" id="UP001176961">
    <property type="component" value="Unassembled WGS sequence"/>
</dbReference>
<dbReference type="Gene3D" id="2.170.140.10">
    <property type="entry name" value="Chitin binding domain"/>
    <property type="match status" value="1"/>
</dbReference>
<name>A0AA36GNX8_CYLNA</name>
<dbReference type="EMBL" id="CATQJL010000112">
    <property type="protein sequence ID" value="CAJ0595469.1"/>
    <property type="molecule type" value="Genomic_DNA"/>
</dbReference>
<dbReference type="Pfam" id="PF01607">
    <property type="entry name" value="CBM_14"/>
    <property type="match status" value="1"/>
</dbReference>
<feature type="domain" description="Chitin-binding type-2" evidence="1">
    <location>
        <begin position="54"/>
        <end position="113"/>
    </location>
</feature>
<evidence type="ECO:0000313" key="3">
    <source>
        <dbReference type="Proteomes" id="UP001176961"/>
    </source>
</evidence>
<dbReference type="SMART" id="SM00494">
    <property type="entry name" value="ChtBD2"/>
    <property type="match status" value="2"/>
</dbReference>
<keyword evidence="3" id="KW-1185">Reference proteome</keyword>
<dbReference type="InterPro" id="IPR002557">
    <property type="entry name" value="Chitin-bd_dom"/>
</dbReference>
<reference evidence="2" key="1">
    <citation type="submission" date="2023-07" db="EMBL/GenBank/DDBJ databases">
        <authorList>
            <consortium name="CYATHOMIX"/>
        </authorList>
    </citation>
    <scope>NUCLEOTIDE SEQUENCE</scope>
    <source>
        <strain evidence="2">N/A</strain>
    </source>
</reference>
<evidence type="ECO:0000259" key="1">
    <source>
        <dbReference type="PROSITE" id="PS50940"/>
    </source>
</evidence>
<dbReference type="GO" id="GO:0005576">
    <property type="term" value="C:extracellular region"/>
    <property type="evidence" value="ECO:0007669"/>
    <property type="project" value="InterPro"/>
</dbReference>